<dbReference type="AlphaFoldDB" id="A0A923NGD6"/>
<protein>
    <submittedName>
        <fullName evidence="1">Uncharacterized protein</fullName>
    </submittedName>
</protein>
<proteinExistence type="predicted"/>
<dbReference type="InterPro" id="IPR015422">
    <property type="entry name" value="PyrdxlP-dep_Trfase_small"/>
</dbReference>
<dbReference type="Proteomes" id="UP000650485">
    <property type="component" value="Unassembled WGS sequence"/>
</dbReference>
<gene>
    <name evidence="1" type="ORF">H7R52_06940</name>
</gene>
<evidence type="ECO:0000313" key="1">
    <source>
        <dbReference type="EMBL" id="MBC6498521.1"/>
    </source>
</evidence>
<reference evidence="1" key="1">
    <citation type="submission" date="2020-08" db="EMBL/GenBank/DDBJ databases">
        <title>Complete genome sequence of Weissella confusa strain FS54 provides insights into metabolic potential.</title>
        <authorList>
            <person name="Fhoula I."/>
            <person name="Najjari A."/>
            <person name="Lekired A."/>
            <person name="Bessrour-Aouam N."/>
            <person name="Jaballah S."/>
            <person name="Klibi N."/>
            <person name="Ouzari H.-I."/>
        </authorList>
    </citation>
    <scope>NUCLEOTIDE SEQUENCE</scope>
    <source>
        <strain evidence="1">FS54</strain>
    </source>
</reference>
<accession>A0A923NGD6</accession>
<name>A0A923NGD6_WEICO</name>
<evidence type="ECO:0000313" key="2">
    <source>
        <dbReference type="Proteomes" id="UP000650485"/>
    </source>
</evidence>
<dbReference type="EMBL" id="JACSZT010000004">
    <property type="protein sequence ID" value="MBC6498521.1"/>
    <property type="molecule type" value="Genomic_DNA"/>
</dbReference>
<sequence>MSVGIEDISDLLADLDQALRFATGD</sequence>
<organism evidence="1 2">
    <name type="scientific">Weissella confusa</name>
    <name type="common">Lactobacillus confusus</name>
    <dbReference type="NCBI Taxonomy" id="1583"/>
    <lineage>
        <taxon>Bacteria</taxon>
        <taxon>Bacillati</taxon>
        <taxon>Bacillota</taxon>
        <taxon>Bacilli</taxon>
        <taxon>Lactobacillales</taxon>
        <taxon>Lactobacillaceae</taxon>
        <taxon>Weissella</taxon>
    </lineage>
</organism>
<dbReference type="Gene3D" id="3.90.1150.10">
    <property type="entry name" value="Aspartate Aminotransferase, domain 1"/>
    <property type="match status" value="1"/>
</dbReference>
<comment type="caution">
    <text evidence="1">The sequence shown here is derived from an EMBL/GenBank/DDBJ whole genome shotgun (WGS) entry which is preliminary data.</text>
</comment>